<organism evidence="2 3">
    <name type="scientific">Bradyrhizobium niftali</name>
    <dbReference type="NCBI Taxonomy" id="2560055"/>
    <lineage>
        <taxon>Bacteria</taxon>
        <taxon>Pseudomonadati</taxon>
        <taxon>Pseudomonadota</taxon>
        <taxon>Alphaproteobacteria</taxon>
        <taxon>Hyphomicrobiales</taxon>
        <taxon>Nitrobacteraceae</taxon>
        <taxon>Bradyrhizobium</taxon>
    </lineage>
</organism>
<dbReference type="RefSeq" id="WP_135174766.1">
    <property type="nucleotide sequence ID" value="NZ_SPQT01000006.1"/>
</dbReference>
<comment type="caution">
    <text evidence="2">The sequence shown here is derived from an EMBL/GenBank/DDBJ whole genome shotgun (WGS) entry which is preliminary data.</text>
</comment>
<name>A0A4Y9LZ54_9BRAD</name>
<dbReference type="Proteomes" id="UP000297966">
    <property type="component" value="Unassembled WGS sequence"/>
</dbReference>
<accession>A0A4Y9LZ54</accession>
<dbReference type="EMBL" id="SPQT01000006">
    <property type="protein sequence ID" value="TFV48051.1"/>
    <property type="molecule type" value="Genomic_DNA"/>
</dbReference>
<feature type="region of interest" description="Disordered" evidence="1">
    <location>
        <begin position="1"/>
        <end position="27"/>
    </location>
</feature>
<sequence>MTSSESGGDRDSRFAVEAGGYDEPWADPTVDGLVRALVGKGWVATRALVGPGVDPVAEVQVSHRSAAAARKADQRQRQQEKGWRQINLVAPDNERARAFLTAAAREIMDESLLEALSLALEQPKLVGVGAKVAALKGEVRDRVRGLIGL</sequence>
<gene>
    <name evidence="2" type="ORF">E4K65_14640</name>
</gene>
<proteinExistence type="predicted"/>
<dbReference type="AlphaFoldDB" id="A0A4Y9LZ54"/>
<keyword evidence="3" id="KW-1185">Reference proteome</keyword>
<reference evidence="2 3" key="1">
    <citation type="submission" date="2019-03" db="EMBL/GenBank/DDBJ databases">
        <title>Bradyrhizobium diversity isolated from nodules of Chamaecrista fasciculata.</title>
        <authorList>
            <person name="Klepa M.S."/>
            <person name="Urquiaga M.O."/>
            <person name="Hungria M."/>
            <person name="Delamuta J.R."/>
        </authorList>
    </citation>
    <scope>NUCLEOTIDE SEQUENCE [LARGE SCALE GENOMIC DNA]</scope>
    <source>
        <strain evidence="2 3">CNPSo 3448</strain>
    </source>
</reference>
<evidence type="ECO:0000313" key="3">
    <source>
        <dbReference type="Proteomes" id="UP000297966"/>
    </source>
</evidence>
<protein>
    <submittedName>
        <fullName evidence="2">Uncharacterized protein</fullName>
    </submittedName>
</protein>
<evidence type="ECO:0000313" key="2">
    <source>
        <dbReference type="EMBL" id="TFV48051.1"/>
    </source>
</evidence>
<evidence type="ECO:0000256" key="1">
    <source>
        <dbReference type="SAM" id="MobiDB-lite"/>
    </source>
</evidence>